<gene>
    <name evidence="1" type="ORF">F5Z01DRAFT_634405</name>
</gene>
<dbReference type="Gene3D" id="3.20.20.80">
    <property type="entry name" value="Glycosidases"/>
    <property type="match status" value="1"/>
</dbReference>
<organism evidence="1 2">
    <name type="scientific">Emericellopsis atlantica</name>
    <dbReference type="NCBI Taxonomy" id="2614577"/>
    <lineage>
        <taxon>Eukaryota</taxon>
        <taxon>Fungi</taxon>
        <taxon>Dikarya</taxon>
        <taxon>Ascomycota</taxon>
        <taxon>Pezizomycotina</taxon>
        <taxon>Sordariomycetes</taxon>
        <taxon>Hypocreomycetidae</taxon>
        <taxon>Hypocreales</taxon>
        <taxon>Bionectriaceae</taxon>
        <taxon>Emericellopsis</taxon>
    </lineage>
</organism>
<proteinExistence type="predicted"/>
<dbReference type="RefSeq" id="XP_046120764.1">
    <property type="nucleotide sequence ID" value="XM_046262051.1"/>
</dbReference>
<dbReference type="CDD" id="cd11577">
    <property type="entry name" value="GH71"/>
    <property type="match status" value="1"/>
</dbReference>
<dbReference type="GeneID" id="70292954"/>
<accession>A0A9P7ZRF2</accession>
<dbReference type="GO" id="GO:0051118">
    <property type="term" value="F:glucan endo-1,3-alpha-glucosidase activity"/>
    <property type="evidence" value="ECO:0007669"/>
    <property type="project" value="InterPro"/>
</dbReference>
<keyword evidence="1" id="KW-0378">Hydrolase</keyword>
<dbReference type="OrthoDB" id="1046782at2759"/>
<evidence type="ECO:0000313" key="2">
    <source>
        <dbReference type="Proteomes" id="UP000887229"/>
    </source>
</evidence>
<dbReference type="Pfam" id="PF03659">
    <property type="entry name" value="Glyco_hydro_71"/>
    <property type="match status" value="1"/>
</dbReference>
<keyword evidence="2" id="KW-1185">Reference proteome</keyword>
<dbReference type="Proteomes" id="UP000887229">
    <property type="component" value="Unassembled WGS sequence"/>
</dbReference>
<protein>
    <submittedName>
        <fullName evidence="1">Glycoside hydrolase</fullName>
    </submittedName>
</protein>
<dbReference type="InterPro" id="IPR005197">
    <property type="entry name" value="Glyco_hydro_71"/>
</dbReference>
<sequence length="405" mass="44036">MAARQVFAHYMVGLTDGQSQDQWSTDISAAKNLGIDGFALNMGPTDPWTLPQLRNAYRAAEAIGGFTLFPSFDMACCGDWGVQAVIDIINEFKVSSAHTVAGDKPMVSTFEGPAWASNWQAVRDATGGIYFVPDWSSLGPDGVSQHLNTIDGHFSWNAWPKPGEKAMSSIEDEAYQATLGAKSYMMGVSPWFYTNLPQWSKNWFMTGDSLWYDRWQQAIDLLPDYVQIITWNDFGESHYIAPVVSQQVVEGADKYVNGFDHSAWQKVLPYFIKAYKEGSRAVAPPSDEAIAWYRESPAKAGSDGGTIWGQSGSLSASDATDDVVNVLTVTIDETDIEVIIGGQGQTFRTGGGNEPAKLWQVPWDGLTGSVGLKMNGREVVGPEILAGVGSLGYTNFNAHVIGLGD</sequence>
<dbReference type="EMBL" id="MU251247">
    <property type="protein sequence ID" value="KAG9256840.1"/>
    <property type="molecule type" value="Genomic_DNA"/>
</dbReference>
<dbReference type="AlphaFoldDB" id="A0A9P7ZRF2"/>
<name>A0A9P7ZRF2_9HYPO</name>
<reference evidence="1" key="1">
    <citation type="journal article" date="2021" name="IMA Fungus">
        <title>Genomic characterization of three marine fungi, including Emericellopsis atlantica sp. nov. with signatures of a generalist lifestyle and marine biomass degradation.</title>
        <authorList>
            <person name="Hagestad O.C."/>
            <person name="Hou L."/>
            <person name="Andersen J.H."/>
            <person name="Hansen E.H."/>
            <person name="Altermark B."/>
            <person name="Li C."/>
            <person name="Kuhnert E."/>
            <person name="Cox R.J."/>
            <person name="Crous P.W."/>
            <person name="Spatafora J.W."/>
            <person name="Lail K."/>
            <person name="Amirebrahimi M."/>
            <person name="Lipzen A."/>
            <person name="Pangilinan J."/>
            <person name="Andreopoulos W."/>
            <person name="Hayes R.D."/>
            <person name="Ng V."/>
            <person name="Grigoriev I.V."/>
            <person name="Jackson S.A."/>
            <person name="Sutton T.D.S."/>
            <person name="Dobson A.D.W."/>
            <person name="Rama T."/>
        </authorList>
    </citation>
    <scope>NUCLEOTIDE SEQUENCE</scope>
    <source>
        <strain evidence="1">TS7</strain>
    </source>
</reference>
<comment type="caution">
    <text evidence="1">The sequence shown here is derived from an EMBL/GenBank/DDBJ whole genome shotgun (WGS) entry which is preliminary data.</text>
</comment>
<evidence type="ECO:0000313" key="1">
    <source>
        <dbReference type="EMBL" id="KAG9256840.1"/>
    </source>
</evidence>